<reference evidence="2" key="1">
    <citation type="submission" date="2023-06" db="EMBL/GenBank/DDBJ databases">
        <title>Genome-scale phylogeny and comparative genomics of the fungal order Sordariales.</title>
        <authorList>
            <consortium name="Lawrence Berkeley National Laboratory"/>
            <person name="Hensen N."/>
            <person name="Bonometti L."/>
            <person name="Westerberg I."/>
            <person name="Brannstrom I.O."/>
            <person name="Guillou S."/>
            <person name="Cros-Aarteil S."/>
            <person name="Calhoun S."/>
            <person name="Haridas S."/>
            <person name="Kuo A."/>
            <person name="Mondo S."/>
            <person name="Pangilinan J."/>
            <person name="Riley R."/>
            <person name="Labutti K."/>
            <person name="Andreopoulos B."/>
            <person name="Lipzen A."/>
            <person name="Chen C."/>
            <person name="Yanf M."/>
            <person name="Daum C."/>
            <person name="Ng V."/>
            <person name="Clum A."/>
            <person name="Steindorff A."/>
            <person name="Ohm R."/>
            <person name="Martin F."/>
            <person name="Silar P."/>
            <person name="Natvig D."/>
            <person name="Lalanne C."/>
            <person name="Gautier V."/>
            <person name="Ament-Velasquez S.L."/>
            <person name="Kruys A."/>
            <person name="Hutchinson M.I."/>
            <person name="Powell A.J."/>
            <person name="Barry K."/>
            <person name="Miller A.N."/>
            <person name="Grigoriev I.V."/>
            <person name="Debuchy R."/>
            <person name="Gladieux P."/>
            <person name="Thoren M.H."/>
            <person name="Johannesson H."/>
        </authorList>
    </citation>
    <scope>NUCLEOTIDE SEQUENCE</scope>
    <source>
        <strain evidence="2">SMH4607-1</strain>
    </source>
</reference>
<dbReference type="EMBL" id="JAUKUA010000003">
    <property type="protein sequence ID" value="KAK0720917.1"/>
    <property type="molecule type" value="Genomic_DNA"/>
</dbReference>
<organism evidence="2 3">
    <name type="scientific">Lasiosphaeris hirsuta</name>
    <dbReference type="NCBI Taxonomy" id="260670"/>
    <lineage>
        <taxon>Eukaryota</taxon>
        <taxon>Fungi</taxon>
        <taxon>Dikarya</taxon>
        <taxon>Ascomycota</taxon>
        <taxon>Pezizomycotina</taxon>
        <taxon>Sordariomycetes</taxon>
        <taxon>Sordariomycetidae</taxon>
        <taxon>Sordariales</taxon>
        <taxon>Lasiosphaeriaceae</taxon>
        <taxon>Lasiosphaeris</taxon>
    </lineage>
</organism>
<accession>A0AA40AS12</accession>
<dbReference type="AlphaFoldDB" id="A0AA40AS12"/>
<dbReference type="Proteomes" id="UP001172102">
    <property type="component" value="Unassembled WGS sequence"/>
</dbReference>
<feature type="compositionally biased region" description="Basic and acidic residues" evidence="1">
    <location>
        <begin position="1"/>
        <end position="16"/>
    </location>
</feature>
<gene>
    <name evidence="2" type="ORF">B0H67DRAFT_208102</name>
</gene>
<keyword evidence="3" id="KW-1185">Reference proteome</keyword>
<evidence type="ECO:0000313" key="3">
    <source>
        <dbReference type="Proteomes" id="UP001172102"/>
    </source>
</evidence>
<evidence type="ECO:0000313" key="2">
    <source>
        <dbReference type="EMBL" id="KAK0720917.1"/>
    </source>
</evidence>
<protein>
    <submittedName>
        <fullName evidence="2">Uncharacterized protein</fullName>
    </submittedName>
</protein>
<name>A0AA40AS12_9PEZI</name>
<feature type="region of interest" description="Disordered" evidence="1">
    <location>
        <begin position="1"/>
        <end position="27"/>
    </location>
</feature>
<evidence type="ECO:0000256" key="1">
    <source>
        <dbReference type="SAM" id="MobiDB-lite"/>
    </source>
</evidence>
<sequence>MCDATQDKQGSKHDRSPNLWRRNRTQQQSHWTLVSRLGNFFYFARTRHSSSALNTSAGRDIPWKTANRGTRSANELRRVPVPASSRRLNTFFDPKTRSLEASRRVSLFKREGNKDTLKNENKKTFHPCGGPVARCGTTRVYPCGTPVALLGWRLRAQGTCIALARLTNPRSLLAPVSSCWRIRCPSDDAWTLERHWFLK</sequence>
<proteinExistence type="predicted"/>
<comment type="caution">
    <text evidence="2">The sequence shown here is derived from an EMBL/GenBank/DDBJ whole genome shotgun (WGS) entry which is preliminary data.</text>
</comment>